<evidence type="ECO:0000313" key="3">
    <source>
        <dbReference type="EMBL" id="CAB4807853.1"/>
    </source>
</evidence>
<evidence type="ECO:0000313" key="6">
    <source>
        <dbReference type="EMBL" id="CAB4976888.1"/>
    </source>
</evidence>
<feature type="compositionally biased region" description="Pro residues" evidence="1">
    <location>
        <begin position="53"/>
        <end position="64"/>
    </location>
</feature>
<dbReference type="EMBL" id="CAFBMT010000006">
    <property type="protein sequence ID" value="CAB4928730.1"/>
    <property type="molecule type" value="Genomic_DNA"/>
</dbReference>
<protein>
    <submittedName>
        <fullName evidence="2">Unannotated protein</fullName>
    </submittedName>
</protein>
<dbReference type="EMBL" id="CAFBIY010000067">
    <property type="protein sequence ID" value="CAB4850971.1"/>
    <property type="molecule type" value="Genomic_DNA"/>
</dbReference>
<evidence type="ECO:0000256" key="1">
    <source>
        <dbReference type="SAM" id="MobiDB-lite"/>
    </source>
</evidence>
<feature type="compositionally biased region" description="Polar residues" evidence="1">
    <location>
        <begin position="68"/>
        <end position="80"/>
    </location>
</feature>
<feature type="region of interest" description="Disordered" evidence="1">
    <location>
        <begin position="36"/>
        <end position="105"/>
    </location>
</feature>
<proteinExistence type="predicted"/>
<name>A0A6J6RB15_9ZZZZ</name>
<gene>
    <name evidence="2" type="ORF">UFOPK2656_01282</name>
    <name evidence="3" type="ORF">UFOPK3099_00530</name>
    <name evidence="4" type="ORF">UFOPK3267_01361</name>
    <name evidence="5" type="ORF">UFOPK3651_01333</name>
    <name evidence="6" type="ORF">UFOPK3931_00550</name>
</gene>
<evidence type="ECO:0000313" key="5">
    <source>
        <dbReference type="EMBL" id="CAB4928730.1"/>
    </source>
</evidence>
<dbReference type="EMBL" id="CAFBOL010000008">
    <property type="protein sequence ID" value="CAB4976888.1"/>
    <property type="molecule type" value="Genomic_DNA"/>
</dbReference>
<sequence>MPVGGVLTSEHLDSPTADVNELLEVADLGVIAAAPAPDAVPVSEPAEQEPAEQEPPPPPVPPKPRIVSISTMPTAPTAQPGTKGRPGRGAPPSSSPPMDPGFNKR</sequence>
<accession>A0A6J6RB15</accession>
<reference evidence="2" key="1">
    <citation type="submission" date="2020-05" db="EMBL/GenBank/DDBJ databases">
        <authorList>
            <person name="Chiriac C."/>
            <person name="Salcher M."/>
            <person name="Ghai R."/>
            <person name="Kavagutti S V."/>
        </authorList>
    </citation>
    <scope>NUCLEOTIDE SEQUENCE</scope>
</reference>
<evidence type="ECO:0000313" key="2">
    <source>
        <dbReference type="EMBL" id="CAB4720302.1"/>
    </source>
</evidence>
<dbReference type="EMBL" id="CAFAAV010000026">
    <property type="protein sequence ID" value="CAB4807853.1"/>
    <property type="molecule type" value="Genomic_DNA"/>
</dbReference>
<dbReference type="EMBL" id="CAEZYF010000006">
    <property type="protein sequence ID" value="CAB4720302.1"/>
    <property type="molecule type" value="Genomic_DNA"/>
</dbReference>
<feature type="compositionally biased region" description="Low complexity" evidence="1">
    <location>
        <begin position="36"/>
        <end position="45"/>
    </location>
</feature>
<organism evidence="2">
    <name type="scientific">freshwater metagenome</name>
    <dbReference type="NCBI Taxonomy" id="449393"/>
    <lineage>
        <taxon>unclassified sequences</taxon>
        <taxon>metagenomes</taxon>
        <taxon>ecological metagenomes</taxon>
    </lineage>
</organism>
<dbReference type="AlphaFoldDB" id="A0A6J6RB15"/>
<evidence type="ECO:0000313" key="4">
    <source>
        <dbReference type="EMBL" id="CAB4850971.1"/>
    </source>
</evidence>